<dbReference type="Pfam" id="PF09797">
    <property type="entry name" value="NatB_MDM20"/>
    <property type="match status" value="1"/>
</dbReference>
<name>E4ZGB7_LEPMJ</name>
<dbReference type="EMBL" id="FP929064">
    <property type="protein sequence ID" value="CBX90337.1"/>
    <property type="molecule type" value="Genomic_DNA"/>
</dbReference>
<dbReference type="InterPro" id="IPR019183">
    <property type="entry name" value="NAA25_NatB_aux_su"/>
</dbReference>
<accession>E4ZGB7</accession>
<evidence type="ECO:0000313" key="1">
    <source>
        <dbReference type="EMBL" id="CBX90337.1"/>
    </source>
</evidence>
<dbReference type="Proteomes" id="UP000002668">
    <property type="component" value="Genome"/>
</dbReference>
<evidence type="ECO:0000313" key="2">
    <source>
        <dbReference type="Proteomes" id="UP000002668"/>
    </source>
</evidence>
<dbReference type="InParanoid" id="E4ZGB7"/>
<dbReference type="HOGENOM" id="CLU_311220_0_0_1"/>
<reference evidence="2" key="1">
    <citation type="journal article" date="2011" name="Nat. Commun.">
        <title>Effector diversification within compartments of the Leptosphaeria maculans genome affected by Repeat-Induced Point mutations.</title>
        <authorList>
            <person name="Rouxel T."/>
            <person name="Grandaubert J."/>
            <person name="Hane J.K."/>
            <person name="Hoede C."/>
            <person name="van de Wouw A.P."/>
            <person name="Couloux A."/>
            <person name="Dominguez V."/>
            <person name="Anthouard V."/>
            <person name="Bally P."/>
            <person name="Bourras S."/>
            <person name="Cozijnsen A.J."/>
            <person name="Ciuffetti L.M."/>
            <person name="Degrave A."/>
            <person name="Dilmaghani A."/>
            <person name="Duret L."/>
            <person name="Fudal I."/>
            <person name="Goodwin S.B."/>
            <person name="Gout L."/>
            <person name="Glaser N."/>
            <person name="Linglin J."/>
            <person name="Kema G.H.J."/>
            <person name="Lapalu N."/>
            <person name="Lawrence C.B."/>
            <person name="May K."/>
            <person name="Meyer M."/>
            <person name="Ollivier B."/>
            <person name="Poulain J."/>
            <person name="Schoch C.L."/>
            <person name="Simon A."/>
            <person name="Spatafora J.W."/>
            <person name="Stachowiak A."/>
            <person name="Turgeon B.G."/>
            <person name="Tyler B.M."/>
            <person name="Vincent D."/>
            <person name="Weissenbach J."/>
            <person name="Amselem J."/>
            <person name="Quesneville H."/>
            <person name="Oliver R.P."/>
            <person name="Wincker P."/>
            <person name="Balesdent M.-H."/>
            <person name="Howlett B.J."/>
        </authorList>
    </citation>
    <scope>NUCLEOTIDE SEQUENCE [LARGE SCALE GENOMIC DNA]</scope>
    <source>
        <strain evidence="2">JN3 / isolate v23.1.3 / race Av1-4-5-6-7-8</strain>
    </source>
</reference>
<keyword evidence="2" id="KW-1185">Reference proteome</keyword>
<dbReference type="VEuPathDB" id="FungiDB:LEMA_P064630.1"/>
<proteinExistence type="predicted"/>
<sequence>MAFNNWDKLSKGQHDFPKPKFANSVVDKALKKQPNSPFLLSWKAELLLSFDDPGRALDNLLLCAKSLSGGTDTRLLAYLYSLSVEAIRKTGKEAKGFGSVGQDFLKPWQTVVKAAGRKSDRLKIWDTLFTTASHEDCWDDVQFKEGLVDKKQIHYIRILVTHLAAEQKRERLGKDDQMTQIQFKVARGQMKQAFQASPDDPIAVKDIRDLRFMAEIYARQGQCSELMDLWKTAPQSLVTVMKTYHDELMNLLARLLRKEGNWELLEAHCLGVIESVISHMRETKETKRFEELSAARWFIWDSLLHAIMELYSPSEAQEKLKRITENCAEVFQSNERPIQRTAMILSQTLKADMLPICKQYWECYSATPSCFTDLRSAVESLSVGQQQEFHQFIQDQTRDLYAKAELEEDKFSLWQQTEVNILKFDYLLTIAMPPSPTTHAMEALAAKAIRFCASCPETTEAAFVAIYTLLHLHNEISDSEKHGPTYEVAPSTRILLQAAMLARHLGVRDGKRENRTLSLLAARLHLNLGLGRSAFRLYRLSKLKEMLLDTLSLYVLARISMTHPFDITGYQGFSAEEELENVVDAIDRMERKTDTFLYKDLPSFIHDQFSDTLLLKRRLKSSLTRQLCNTERRRIARLKGKSTEHIPRLNHTAFEHVSQNLDLSAFPHYGQTHSQGPCHLVMPNHVPDESWMIKHSVEVDATSYFVYQEEGVSDLLRWHLKDSENEDQTPPAISAEHIVQDLWRFLRHYTLVARNDIATPGHADSLGRFQAHLEAMRKAMQSLRLPEPTTATPENEGALFSETMLLACYTKLEVLRATHKFLDLLKDKVVPAKSTHSLKKILPKGWIAAVASEVDLCFQAIQDLAQSYISAIRKTGMAAIKAQVRSGATGKQLCALLSAEDIQFYANEYVDSAVEGWSGVLQVKPR</sequence>
<dbReference type="STRING" id="985895.E4ZGB7"/>
<dbReference type="AlphaFoldDB" id="E4ZGB7"/>
<dbReference type="OMA" id="IRDLRFM"/>
<dbReference type="eggNOG" id="ENOG502RQ94">
    <property type="taxonomic scope" value="Eukaryota"/>
</dbReference>
<dbReference type="OrthoDB" id="24670at2759"/>
<protein>
    <submittedName>
        <fullName evidence="1">Uncharacterized protein</fullName>
    </submittedName>
</protein>
<gene>
    <name evidence="1" type="ORF">LEMA_P064630.1</name>
</gene>
<organism evidence="1 2">
    <name type="scientific">Leptosphaeria maculans (strain JN3 / isolate v23.1.3 / race Av1-4-5-6-7-8)</name>
    <name type="common">Blackleg fungus</name>
    <name type="synonym">Phoma lingam</name>
    <dbReference type="NCBI Taxonomy" id="985895"/>
    <lineage>
        <taxon>Eukaryota</taxon>
        <taxon>Fungi</taxon>
        <taxon>Dikarya</taxon>
        <taxon>Ascomycota</taxon>
        <taxon>Pezizomycotina</taxon>
        <taxon>Dothideomycetes</taxon>
        <taxon>Pleosporomycetidae</taxon>
        <taxon>Pleosporales</taxon>
        <taxon>Pleosporineae</taxon>
        <taxon>Leptosphaeriaceae</taxon>
        <taxon>Plenodomus</taxon>
        <taxon>Plenodomus lingam/Leptosphaeria maculans species complex</taxon>
    </lineage>
</organism>